<comment type="similarity">
    <text evidence="2 6">Belongs to the ABC-3 integral membrane protein family.</text>
</comment>
<dbReference type="Pfam" id="PF00950">
    <property type="entry name" value="ABC-3"/>
    <property type="match status" value="1"/>
</dbReference>
<dbReference type="GO" id="GO:0055085">
    <property type="term" value="P:transmembrane transport"/>
    <property type="evidence" value="ECO:0007669"/>
    <property type="project" value="InterPro"/>
</dbReference>
<evidence type="ECO:0000256" key="3">
    <source>
        <dbReference type="ARBA" id="ARBA00022692"/>
    </source>
</evidence>
<organism evidence="8 9">
    <name type="scientific">Schaalia hyovaginalis</name>
    <dbReference type="NCBI Taxonomy" id="29316"/>
    <lineage>
        <taxon>Bacteria</taxon>
        <taxon>Bacillati</taxon>
        <taxon>Actinomycetota</taxon>
        <taxon>Actinomycetes</taxon>
        <taxon>Actinomycetales</taxon>
        <taxon>Actinomycetaceae</taxon>
        <taxon>Schaalia</taxon>
    </lineage>
</organism>
<dbReference type="GO" id="GO:0043190">
    <property type="term" value="C:ATP-binding cassette (ABC) transporter complex"/>
    <property type="evidence" value="ECO:0007669"/>
    <property type="project" value="InterPro"/>
</dbReference>
<dbReference type="InterPro" id="IPR037294">
    <property type="entry name" value="ABC_BtuC-like"/>
</dbReference>
<dbReference type="SUPFAM" id="SSF81345">
    <property type="entry name" value="ABC transporter involved in vitamin B12 uptake, BtuC"/>
    <property type="match status" value="1"/>
</dbReference>
<evidence type="ECO:0000256" key="1">
    <source>
        <dbReference type="ARBA" id="ARBA00004141"/>
    </source>
</evidence>
<dbReference type="Proteomes" id="UP000617426">
    <property type="component" value="Unassembled WGS sequence"/>
</dbReference>
<dbReference type="PANTHER" id="PTHR30477">
    <property type="entry name" value="ABC-TRANSPORTER METAL-BINDING PROTEIN"/>
    <property type="match status" value="1"/>
</dbReference>
<feature type="transmembrane region" description="Helical" evidence="7">
    <location>
        <begin position="175"/>
        <end position="197"/>
    </location>
</feature>
<accession>A0A923E589</accession>
<name>A0A923E589_9ACTO</name>
<gene>
    <name evidence="8" type="ORF">HD592_000436</name>
</gene>
<dbReference type="InterPro" id="IPR001626">
    <property type="entry name" value="ABC_TroCD"/>
</dbReference>
<evidence type="ECO:0000313" key="9">
    <source>
        <dbReference type="Proteomes" id="UP000617426"/>
    </source>
</evidence>
<evidence type="ECO:0000256" key="6">
    <source>
        <dbReference type="RuleBase" id="RU003943"/>
    </source>
</evidence>
<dbReference type="NCBIfam" id="TIGR03770">
    <property type="entry name" value="anch_rpt_perm"/>
    <property type="match status" value="1"/>
</dbReference>
<dbReference type="EMBL" id="JACHMK010000001">
    <property type="protein sequence ID" value="MBB6333871.1"/>
    <property type="molecule type" value="Genomic_DNA"/>
</dbReference>
<keyword evidence="6" id="KW-0813">Transport</keyword>
<feature type="transmembrane region" description="Helical" evidence="7">
    <location>
        <begin position="98"/>
        <end position="120"/>
    </location>
</feature>
<comment type="subcellular location">
    <subcellularLocation>
        <location evidence="6">Cell membrane</location>
        <topology evidence="6">Multi-pass membrane protein</topology>
    </subcellularLocation>
    <subcellularLocation>
        <location evidence="1">Membrane</location>
        <topology evidence="1">Multi-pass membrane protein</topology>
    </subcellularLocation>
</comment>
<evidence type="ECO:0000256" key="5">
    <source>
        <dbReference type="ARBA" id="ARBA00023136"/>
    </source>
</evidence>
<feature type="transmembrane region" description="Helical" evidence="7">
    <location>
        <begin position="203"/>
        <end position="220"/>
    </location>
</feature>
<reference evidence="8" key="1">
    <citation type="submission" date="2020-08" db="EMBL/GenBank/DDBJ databases">
        <title>Sequencing the genomes of 1000 actinobacteria strains.</title>
        <authorList>
            <person name="Klenk H.-P."/>
        </authorList>
    </citation>
    <scope>NUCLEOTIDE SEQUENCE</scope>
    <source>
        <strain evidence="8">DSM 10695</strain>
    </source>
</reference>
<protein>
    <submittedName>
        <fullName evidence="8">Manganese/iron transport system permease protein</fullName>
    </submittedName>
</protein>
<dbReference type="AlphaFoldDB" id="A0A923E589"/>
<evidence type="ECO:0000256" key="4">
    <source>
        <dbReference type="ARBA" id="ARBA00022989"/>
    </source>
</evidence>
<keyword evidence="5 7" id="KW-0472">Membrane</keyword>
<dbReference type="GO" id="GO:0010043">
    <property type="term" value="P:response to zinc ion"/>
    <property type="evidence" value="ECO:0007669"/>
    <property type="project" value="TreeGrafter"/>
</dbReference>
<sequence>MTFLDFLTDLTNPTFAFLPRALLIAIASSVICGVVGTHVVLRGLSFVGDALSHAVFPGIAIAFALHGSILVGGGIAGLLVAGLISAFSQNRRIREDSIIGIFFAAAFALGLVIVAKTPGYTGSLESLLFGSLTGVTNTDLLASLIGCVVIGLLLAVFHERIVLVSVDRDYARSRGLGVAGIDLVLHLAIAAAVVISVQTIGNILVLALLITPAASARLLTDRVIPMMILAPILGSLAAFLGIWASWSFDIPSGAAIVLISALLFILVWLFAPGRGLIAAQFAGIRMARTERTPV</sequence>
<proteinExistence type="inferred from homology"/>
<keyword evidence="9" id="KW-1185">Reference proteome</keyword>
<dbReference type="CDD" id="cd06550">
    <property type="entry name" value="TM_ABC_iron-siderophores_like"/>
    <property type="match status" value="1"/>
</dbReference>
<feature type="transmembrane region" description="Helical" evidence="7">
    <location>
        <begin position="21"/>
        <end position="41"/>
    </location>
</feature>
<feature type="transmembrane region" description="Helical" evidence="7">
    <location>
        <begin position="252"/>
        <end position="271"/>
    </location>
</feature>
<dbReference type="Gene3D" id="1.10.3470.10">
    <property type="entry name" value="ABC transporter involved in vitamin B12 uptake, BtuC"/>
    <property type="match status" value="1"/>
</dbReference>
<feature type="transmembrane region" description="Helical" evidence="7">
    <location>
        <begin position="227"/>
        <end position="246"/>
    </location>
</feature>
<keyword evidence="4 7" id="KW-1133">Transmembrane helix</keyword>
<feature type="transmembrane region" description="Helical" evidence="7">
    <location>
        <begin position="61"/>
        <end position="86"/>
    </location>
</feature>
<evidence type="ECO:0000256" key="7">
    <source>
        <dbReference type="SAM" id="Phobius"/>
    </source>
</evidence>
<comment type="caution">
    <text evidence="8">The sequence shown here is derived from an EMBL/GenBank/DDBJ whole genome shotgun (WGS) entry which is preliminary data.</text>
</comment>
<dbReference type="PANTHER" id="PTHR30477:SF13">
    <property type="entry name" value="IRON TRANSPORT SYSTEM MEMBRANE PROTEIN HI_0360-RELATED"/>
    <property type="match status" value="1"/>
</dbReference>
<dbReference type="RefSeq" id="WP_184451529.1">
    <property type="nucleotide sequence ID" value="NZ_JACHMK010000001.1"/>
</dbReference>
<keyword evidence="3 6" id="KW-0812">Transmembrane</keyword>
<evidence type="ECO:0000313" key="8">
    <source>
        <dbReference type="EMBL" id="MBB6333871.1"/>
    </source>
</evidence>
<dbReference type="InterPro" id="IPR022392">
    <property type="entry name" value="Anch_rpt-typ_ABC_trnsprt_perm"/>
</dbReference>
<feature type="transmembrane region" description="Helical" evidence="7">
    <location>
        <begin position="140"/>
        <end position="163"/>
    </location>
</feature>
<evidence type="ECO:0000256" key="2">
    <source>
        <dbReference type="ARBA" id="ARBA00008034"/>
    </source>
</evidence>